<dbReference type="InterPro" id="IPR000792">
    <property type="entry name" value="Tscrpt_reg_LuxR_C"/>
</dbReference>
<gene>
    <name evidence="6" type="ORF">HF577_20945</name>
</gene>
<dbReference type="InterPro" id="IPR016032">
    <property type="entry name" value="Sig_transdc_resp-reg_C-effctor"/>
</dbReference>
<sequence length="895" mass="95736">MTASAHRDHTVRAGTLPPGGEPVLDLITPTRTTGAAALVVGDPGTGKSTLLQAVVDRARSAGYLIVPAAPCPTHRQRTDAPGPAPDGVDEAPAAGAAEWLSRAARRQPVLAVVDDADRIGPTSTDGLRRLVETLPAQPVVFLMAARPAAARHLQWQGLQHHRLLPLDMPTAAQLLRRQPGPLTGIAAYEVLRRARGNPRALVELSHAFGSEDVPDTMRIRTRYARQLDALPAPTRRALLYAAGRAGQEPLATVLDAAGRRSVPAEVWEPAVAAGLVELVGDDVVFPDPLVAVAVYHGAPAVVRRRLHHDFAVAIEQPSFERAMHLAMLPLGEDAATAALLESESRKARTECRMTQAAVAAQRAAELSGDSEHAARRYVLATLAAAAAGDSAWTRALCAHVDRLTERPDLRCSAASATATALSRAGHQCEAMDLLVHTARTHPSVDRVTALGLAVCAAVVAAHSGLGPHRDAAAALLAAAADRPVLPSSTPYLDEADPALHQAWMAVSVDPRSAPDHRSLLPSRREQVGRTPVVDTLAMATIAEALDDSELAATLRSEVLDRPRTGNRTSVFPEAWPPMIRGLLSTGRWHAAEHTLDSADEVAAAQDLPVLRVHLAALRAILVALRGDAGTARALVEQAWPDLDLDSNRSAHSWLLRALGYSALVAGDFDTASRNFLAMIATDARSWPMPHDSTDALVLAIAAHRADTAADVLPTVDSVRRSCGPRPGIRTQLTLSHAYALLIDDAETERRFRFAVSDPRAGRWPVLLALARLHYGTWLRRQRRPGDARSQLSEALAAFTGLGAEPFAQSARVELRASGGDPDDTGKLTRGAVLSAQQHQIALLAAQGLRNREVADRLQLSPRTVSTHLHNVYLRLGINQRHQLRRMILPPDLPST</sequence>
<dbReference type="PROSITE" id="PS00622">
    <property type="entry name" value="HTH_LUXR_1"/>
    <property type="match status" value="1"/>
</dbReference>
<dbReference type="Gene3D" id="3.40.50.300">
    <property type="entry name" value="P-loop containing nucleotide triphosphate hydrolases"/>
    <property type="match status" value="1"/>
</dbReference>
<evidence type="ECO:0000256" key="2">
    <source>
        <dbReference type="ARBA" id="ARBA00023125"/>
    </source>
</evidence>
<dbReference type="InterPro" id="IPR003593">
    <property type="entry name" value="AAA+_ATPase"/>
</dbReference>
<dbReference type="SUPFAM" id="SSF46894">
    <property type="entry name" value="C-terminal effector domain of the bipartite response regulators"/>
    <property type="match status" value="1"/>
</dbReference>
<dbReference type="Gene3D" id="1.10.10.10">
    <property type="entry name" value="Winged helix-like DNA-binding domain superfamily/Winged helix DNA-binding domain"/>
    <property type="match status" value="1"/>
</dbReference>
<reference evidence="6 7" key="1">
    <citation type="submission" date="2020-04" db="EMBL/GenBank/DDBJ databases">
        <authorList>
            <person name="Klaysubun C."/>
            <person name="Duangmal K."/>
            <person name="Lipun K."/>
        </authorList>
    </citation>
    <scope>NUCLEOTIDE SEQUENCE [LARGE SCALE GENOMIC DNA]</scope>
    <source>
        <strain evidence="6 7">JCM 11839</strain>
    </source>
</reference>
<feature type="domain" description="HTH luxR-type" evidence="5">
    <location>
        <begin position="826"/>
        <end position="891"/>
    </location>
</feature>
<dbReference type="Proteomes" id="UP001296706">
    <property type="component" value="Unassembled WGS sequence"/>
</dbReference>
<keyword evidence="1" id="KW-0805">Transcription regulation</keyword>
<dbReference type="InterPro" id="IPR036388">
    <property type="entry name" value="WH-like_DNA-bd_sf"/>
</dbReference>
<keyword evidence="7" id="KW-1185">Reference proteome</keyword>
<evidence type="ECO:0000259" key="5">
    <source>
        <dbReference type="PROSITE" id="PS50043"/>
    </source>
</evidence>
<dbReference type="PROSITE" id="PS50043">
    <property type="entry name" value="HTH_LUXR_2"/>
    <property type="match status" value="1"/>
</dbReference>
<comment type="caution">
    <text evidence="6">The sequence shown here is derived from an EMBL/GenBank/DDBJ whole genome shotgun (WGS) entry which is preliminary data.</text>
</comment>
<dbReference type="PRINTS" id="PR00038">
    <property type="entry name" value="HTHLUXR"/>
</dbReference>
<dbReference type="SUPFAM" id="SSF52540">
    <property type="entry name" value="P-loop containing nucleoside triphosphate hydrolases"/>
    <property type="match status" value="1"/>
</dbReference>
<name>A0ABX1RGM5_9PSEU</name>
<organism evidence="6 7">
    <name type="scientific">Pseudonocardia xinjiangensis</name>
    <dbReference type="NCBI Taxonomy" id="75289"/>
    <lineage>
        <taxon>Bacteria</taxon>
        <taxon>Bacillati</taxon>
        <taxon>Actinomycetota</taxon>
        <taxon>Actinomycetes</taxon>
        <taxon>Pseudonocardiales</taxon>
        <taxon>Pseudonocardiaceae</taxon>
        <taxon>Pseudonocardia</taxon>
    </lineage>
</organism>
<feature type="region of interest" description="Disordered" evidence="4">
    <location>
        <begin position="1"/>
        <end position="22"/>
    </location>
</feature>
<keyword evidence="2" id="KW-0238">DNA-binding</keyword>
<dbReference type="EMBL" id="JAAXKY010000071">
    <property type="protein sequence ID" value="NMH79548.1"/>
    <property type="molecule type" value="Genomic_DNA"/>
</dbReference>
<dbReference type="PANTHER" id="PTHR44688:SF16">
    <property type="entry name" value="DNA-BINDING TRANSCRIPTIONAL ACTIVATOR DEVR_DOSR"/>
    <property type="match status" value="1"/>
</dbReference>
<evidence type="ECO:0000313" key="6">
    <source>
        <dbReference type="EMBL" id="NMH79548.1"/>
    </source>
</evidence>
<evidence type="ECO:0000256" key="3">
    <source>
        <dbReference type="ARBA" id="ARBA00023163"/>
    </source>
</evidence>
<evidence type="ECO:0000256" key="1">
    <source>
        <dbReference type="ARBA" id="ARBA00023015"/>
    </source>
</evidence>
<accession>A0ABX1RGM5</accession>
<keyword evidence="3" id="KW-0804">Transcription</keyword>
<evidence type="ECO:0000256" key="4">
    <source>
        <dbReference type="SAM" id="MobiDB-lite"/>
    </source>
</evidence>
<dbReference type="InterPro" id="IPR027417">
    <property type="entry name" value="P-loop_NTPase"/>
</dbReference>
<evidence type="ECO:0000313" key="7">
    <source>
        <dbReference type="Proteomes" id="UP001296706"/>
    </source>
</evidence>
<dbReference type="PANTHER" id="PTHR44688">
    <property type="entry name" value="DNA-BINDING TRANSCRIPTIONAL ACTIVATOR DEVR_DOSR"/>
    <property type="match status" value="1"/>
</dbReference>
<feature type="compositionally biased region" description="Basic and acidic residues" evidence="4">
    <location>
        <begin position="1"/>
        <end position="11"/>
    </location>
</feature>
<proteinExistence type="predicted"/>
<dbReference type="RefSeq" id="WP_169397612.1">
    <property type="nucleotide sequence ID" value="NZ_BAAAJH010000010.1"/>
</dbReference>
<dbReference type="CDD" id="cd06170">
    <property type="entry name" value="LuxR_C_like"/>
    <property type="match status" value="1"/>
</dbReference>
<dbReference type="SMART" id="SM00382">
    <property type="entry name" value="AAA"/>
    <property type="match status" value="1"/>
</dbReference>
<dbReference type="Pfam" id="PF00196">
    <property type="entry name" value="GerE"/>
    <property type="match status" value="1"/>
</dbReference>
<protein>
    <recommendedName>
        <fullName evidence="5">HTH luxR-type domain-containing protein</fullName>
    </recommendedName>
</protein>
<dbReference type="SMART" id="SM00421">
    <property type="entry name" value="HTH_LUXR"/>
    <property type="match status" value="1"/>
</dbReference>